<dbReference type="Pfam" id="PF14111">
    <property type="entry name" value="DUF4283"/>
    <property type="match status" value="1"/>
</dbReference>
<gene>
    <name evidence="4" type="ORF">QYE76_044451</name>
</gene>
<feature type="compositionally biased region" description="Polar residues" evidence="1">
    <location>
        <begin position="272"/>
        <end position="285"/>
    </location>
</feature>
<dbReference type="Proteomes" id="UP001231189">
    <property type="component" value="Unassembled WGS sequence"/>
</dbReference>
<dbReference type="EMBL" id="JAUUTY010000002">
    <property type="protein sequence ID" value="KAK1683603.1"/>
    <property type="molecule type" value="Genomic_DNA"/>
</dbReference>
<accession>A0AAD8TL51</accession>
<dbReference type="InterPro" id="IPR025558">
    <property type="entry name" value="DUF4283"/>
</dbReference>
<protein>
    <recommendedName>
        <fullName evidence="6">CCHC-type domain-containing protein</fullName>
    </recommendedName>
</protein>
<dbReference type="InterPro" id="IPR040256">
    <property type="entry name" value="At4g02000-like"/>
</dbReference>
<proteinExistence type="predicted"/>
<evidence type="ECO:0008006" key="6">
    <source>
        <dbReference type="Google" id="ProtNLM"/>
    </source>
</evidence>
<evidence type="ECO:0000256" key="1">
    <source>
        <dbReference type="SAM" id="MobiDB-lite"/>
    </source>
</evidence>
<organism evidence="4 5">
    <name type="scientific">Lolium multiflorum</name>
    <name type="common">Italian ryegrass</name>
    <name type="synonym">Lolium perenne subsp. multiflorum</name>
    <dbReference type="NCBI Taxonomy" id="4521"/>
    <lineage>
        <taxon>Eukaryota</taxon>
        <taxon>Viridiplantae</taxon>
        <taxon>Streptophyta</taxon>
        <taxon>Embryophyta</taxon>
        <taxon>Tracheophyta</taxon>
        <taxon>Spermatophyta</taxon>
        <taxon>Magnoliopsida</taxon>
        <taxon>Liliopsida</taxon>
        <taxon>Poales</taxon>
        <taxon>Poaceae</taxon>
        <taxon>BOP clade</taxon>
        <taxon>Pooideae</taxon>
        <taxon>Poodae</taxon>
        <taxon>Poeae</taxon>
        <taxon>Poeae Chloroplast Group 2 (Poeae type)</taxon>
        <taxon>Loliodinae</taxon>
        <taxon>Loliinae</taxon>
        <taxon>Lolium</taxon>
    </lineage>
</organism>
<comment type="caution">
    <text evidence="4">The sequence shown here is derived from an EMBL/GenBank/DDBJ whole genome shotgun (WGS) entry which is preliminary data.</text>
</comment>
<evidence type="ECO:0000313" key="4">
    <source>
        <dbReference type="EMBL" id="KAK1683603.1"/>
    </source>
</evidence>
<evidence type="ECO:0000259" key="2">
    <source>
        <dbReference type="Pfam" id="PF14111"/>
    </source>
</evidence>
<feature type="compositionally biased region" description="Basic and acidic residues" evidence="1">
    <location>
        <begin position="360"/>
        <end position="373"/>
    </location>
</feature>
<dbReference type="AlphaFoldDB" id="A0AAD8TL51"/>
<feature type="region of interest" description="Disordered" evidence="1">
    <location>
        <begin position="360"/>
        <end position="421"/>
    </location>
</feature>
<name>A0AAD8TL51_LOLMU</name>
<keyword evidence="5" id="KW-1185">Reference proteome</keyword>
<evidence type="ECO:0000313" key="5">
    <source>
        <dbReference type="Proteomes" id="UP001231189"/>
    </source>
</evidence>
<dbReference type="Pfam" id="PF14392">
    <property type="entry name" value="zf-CCHC_4"/>
    <property type="match status" value="1"/>
</dbReference>
<feature type="compositionally biased region" description="Basic and acidic residues" evidence="1">
    <location>
        <begin position="318"/>
        <end position="329"/>
    </location>
</feature>
<dbReference type="PANTHER" id="PTHR31286">
    <property type="entry name" value="GLYCINE-RICH CELL WALL STRUCTURAL PROTEIN 1.8-LIKE"/>
    <property type="match status" value="1"/>
</dbReference>
<feature type="region of interest" description="Disordered" evidence="1">
    <location>
        <begin position="261"/>
        <end position="336"/>
    </location>
</feature>
<feature type="compositionally biased region" description="Gly residues" evidence="1">
    <location>
        <begin position="300"/>
        <end position="312"/>
    </location>
</feature>
<dbReference type="InterPro" id="IPR025836">
    <property type="entry name" value="Zn_knuckle_CX2CX4HX4C"/>
</dbReference>
<reference evidence="4" key="1">
    <citation type="submission" date="2023-07" db="EMBL/GenBank/DDBJ databases">
        <title>A chromosome-level genome assembly of Lolium multiflorum.</title>
        <authorList>
            <person name="Chen Y."/>
            <person name="Copetti D."/>
            <person name="Kolliker R."/>
            <person name="Studer B."/>
        </authorList>
    </citation>
    <scope>NUCLEOTIDE SEQUENCE</scope>
    <source>
        <strain evidence="4">02402/16</strain>
        <tissue evidence="4">Leaf</tissue>
    </source>
</reference>
<feature type="domain" description="DUF4283" evidence="2">
    <location>
        <begin position="51"/>
        <end position="129"/>
    </location>
</feature>
<evidence type="ECO:0000259" key="3">
    <source>
        <dbReference type="Pfam" id="PF14392"/>
    </source>
</evidence>
<feature type="domain" description="Zinc knuckle CX2CX4HX4C" evidence="3">
    <location>
        <begin position="193"/>
        <end position="239"/>
    </location>
</feature>
<dbReference type="PANTHER" id="PTHR31286:SF167">
    <property type="entry name" value="OS09G0268800 PROTEIN"/>
    <property type="match status" value="1"/>
</dbReference>
<sequence length="421" mass="45902">MAAAREEGEASATASHAGAEPTLEELLKSLEIKGEEIEGLFVAKSEVEALKEETKWMAVMRVLTSKPFSATSMKKTLKFAWAPAQEVSFRDLDGGRFIVQANCLGDWKRITEQGPWIFRDHGVLVEKYDGSCRVSAVDLHRIHAWVQIHDVPELYRKRGLITGLVASIGEVLMVDMNSTGSEGGDFVRARVWLDVRKCLTRFVSFKPEGGSPVIMRVKFEKIPRFCAICGLLGHEQEECGSGEHTPAEVRFGKWLLADTPWNRGQLHGPPSQHATNNMRPNQRSETGGRGATRGGREGGGRGMRAGGRGRGAGNSTAETRKRTSADARLTEGSPVKEVALQNPPLLLEWKAPGVISEGKGVQKELDFADEGMKKSYPQPVGTPPPPPSAREQKRLKKNSTPKKDKSVTASAASGGEGRQSQ</sequence>